<evidence type="ECO:0000313" key="1">
    <source>
        <dbReference type="EMBL" id="EEG32385.1"/>
    </source>
</evidence>
<evidence type="ECO:0000313" key="2">
    <source>
        <dbReference type="Proteomes" id="UP000004457"/>
    </source>
</evidence>
<organism evidence="1 2">
    <name type="scientific">Neisseria flavescens NRL30031/H210</name>
    <dbReference type="NCBI Taxonomy" id="546264"/>
    <lineage>
        <taxon>Bacteria</taxon>
        <taxon>Pseudomonadati</taxon>
        <taxon>Pseudomonadota</taxon>
        <taxon>Betaproteobacteria</taxon>
        <taxon>Neisseriales</taxon>
        <taxon>Neisseriaceae</taxon>
        <taxon>Neisseria</taxon>
    </lineage>
</organism>
<accession>C0ERF3</accession>
<dbReference type="Proteomes" id="UP000004457">
    <property type="component" value="Unassembled WGS sequence"/>
</dbReference>
<keyword evidence="2" id="KW-1185">Reference proteome</keyword>
<dbReference type="EMBL" id="ACEN01000112">
    <property type="protein sequence ID" value="EEG32385.1"/>
    <property type="molecule type" value="Genomic_DNA"/>
</dbReference>
<dbReference type="AlphaFoldDB" id="C0ERF3"/>
<reference evidence="1 2" key="1">
    <citation type="submission" date="2009-01" db="EMBL/GenBank/DDBJ databases">
        <authorList>
            <person name="Fulton L."/>
            <person name="Clifton S."/>
            <person name="Chinwalla A.T."/>
            <person name="Mitreva M."/>
            <person name="Sodergren E."/>
            <person name="Weinstock G."/>
            <person name="Clifton S."/>
            <person name="Dooling D.J."/>
            <person name="Fulton B."/>
            <person name="Minx P."/>
            <person name="Pepin K.H."/>
            <person name="Johnson M."/>
            <person name="Bhonagiri V."/>
            <person name="Nash W.E."/>
            <person name="Mardis E.R."/>
            <person name="Wilson R.K."/>
        </authorList>
    </citation>
    <scope>NUCLEOTIDE SEQUENCE [LARGE SCALE GENOMIC DNA]</scope>
    <source>
        <strain evidence="1 2">NRL30031/H210</strain>
    </source>
</reference>
<protein>
    <submittedName>
        <fullName evidence="1">Uncharacterized protein</fullName>
    </submittedName>
</protein>
<proteinExistence type="predicted"/>
<comment type="caution">
    <text evidence="1">The sequence shown here is derived from an EMBL/GenBank/DDBJ whole genome shotgun (WGS) entry which is preliminary data.</text>
</comment>
<sequence>MRCSFIFLIDVCQMDWDENQSAPSHISCLFRRGSFKKLTKQIKLFSYSLFYKD</sequence>
<name>C0ERF3_NEIFL</name>
<gene>
    <name evidence="1" type="ORF">NEIFLAOT_02554</name>
</gene>